<name>A0A8J2NSW8_9HEXA</name>
<dbReference type="EMBL" id="CAJVCH010114366">
    <property type="protein sequence ID" value="CAG7724817.1"/>
    <property type="molecule type" value="Genomic_DNA"/>
</dbReference>
<evidence type="ECO:0000313" key="2">
    <source>
        <dbReference type="Proteomes" id="UP000708208"/>
    </source>
</evidence>
<comment type="caution">
    <text evidence="1">The sequence shown here is derived from an EMBL/GenBank/DDBJ whole genome shotgun (WGS) entry which is preliminary data.</text>
</comment>
<feature type="non-terminal residue" evidence="1">
    <location>
        <position position="1"/>
    </location>
</feature>
<evidence type="ECO:0000313" key="1">
    <source>
        <dbReference type="EMBL" id="CAG7724817.1"/>
    </source>
</evidence>
<keyword evidence="2" id="KW-1185">Reference proteome</keyword>
<reference evidence="1" key="1">
    <citation type="submission" date="2021-06" db="EMBL/GenBank/DDBJ databases">
        <authorList>
            <person name="Hodson N. C."/>
            <person name="Mongue J. A."/>
            <person name="Jaron S. K."/>
        </authorList>
    </citation>
    <scope>NUCLEOTIDE SEQUENCE</scope>
</reference>
<organism evidence="1 2">
    <name type="scientific">Allacma fusca</name>
    <dbReference type="NCBI Taxonomy" id="39272"/>
    <lineage>
        <taxon>Eukaryota</taxon>
        <taxon>Metazoa</taxon>
        <taxon>Ecdysozoa</taxon>
        <taxon>Arthropoda</taxon>
        <taxon>Hexapoda</taxon>
        <taxon>Collembola</taxon>
        <taxon>Symphypleona</taxon>
        <taxon>Sminthuridae</taxon>
        <taxon>Allacma</taxon>
    </lineage>
</organism>
<sequence length="32" mass="3656">SDRHACIETDWNIVTIRHEQLLAGLSPIDVPR</sequence>
<dbReference type="Proteomes" id="UP000708208">
    <property type="component" value="Unassembled WGS sequence"/>
</dbReference>
<protein>
    <submittedName>
        <fullName evidence="1">Uncharacterized protein</fullName>
    </submittedName>
</protein>
<proteinExistence type="predicted"/>
<accession>A0A8J2NSW8</accession>
<dbReference type="AlphaFoldDB" id="A0A8J2NSW8"/>
<gene>
    <name evidence="1" type="ORF">AFUS01_LOCUS13816</name>
</gene>